<dbReference type="GO" id="GO:0005576">
    <property type="term" value="C:extracellular region"/>
    <property type="evidence" value="ECO:0007669"/>
    <property type="project" value="UniProtKB-SubCell"/>
</dbReference>
<dbReference type="Gene3D" id="2.30.130.100">
    <property type="match status" value="1"/>
</dbReference>
<dbReference type="Pfam" id="PF19429">
    <property type="entry name" value="EVA_Class_A"/>
    <property type="match status" value="1"/>
</dbReference>
<keyword evidence="5 6" id="KW-0325">Glycoprotein</keyword>
<dbReference type="InterPro" id="IPR045797">
    <property type="entry name" value="EVA_Class_A"/>
</dbReference>
<evidence type="ECO:0000313" key="8">
    <source>
        <dbReference type="EMBL" id="JAC24469.1"/>
    </source>
</evidence>
<organism evidence="8">
    <name type="scientific">Amblyomma cajennense</name>
    <name type="common">Cayenne tick</name>
    <name type="synonym">Acarus cajennensis</name>
    <dbReference type="NCBI Taxonomy" id="34607"/>
    <lineage>
        <taxon>Eukaryota</taxon>
        <taxon>Metazoa</taxon>
        <taxon>Ecdysozoa</taxon>
        <taxon>Arthropoda</taxon>
        <taxon>Chelicerata</taxon>
        <taxon>Arachnida</taxon>
        <taxon>Acari</taxon>
        <taxon>Parasitiformes</taxon>
        <taxon>Ixodida</taxon>
        <taxon>Ixodoidea</taxon>
        <taxon>Ixodidae</taxon>
        <taxon>Amblyomminae</taxon>
        <taxon>Amblyomma</taxon>
    </lineage>
</organism>
<evidence type="ECO:0000256" key="4">
    <source>
        <dbReference type="ARBA" id="ARBA00023157"/>
    </source>
</evidence>
<protein>
    <recommendedName>
        <fullName evidence="6">Evasin</fullName>
    </recommendedName>
</protein>
<sequence length="137" mass="15717">MTLIWIFVLVLGAVVSADNEPIGAAPGCGDTSVIEKPKEKEYGRVTDVNLCEKRYLRYREQRFLASCKRHCPSKNTSYPLPNGKICLQFVEKGFLQERYDEPRHTCYMGLCRNGECWSPHRTRVPCTIPKDGHNPRE</sequence>
<keyword evidence="3 6" id="KW-0732">Signal</keyword>
<evidence type="ECO:0000256" key="6">
    <source>
        <dbReference type="RuleBase" id="RU369006"/>
    </source>
</evidence>
<evidence type="ECO:0000256" key="7">
    <source>
        <dbReference type="SAM" id="SignalP"/>
    </source>
</evidence>
<feature type="signal peptide" evidence="7">
    <location>
        <begin position="1"/>
        <end position="17"/>
    </location>
</feature>
<reference evidence="8" key="1">
    <citation type="submission" date="2014-03" db="EMBL/GenBank/DDBJ databases">
        <title>The sialotranscriptome of Amblyomma triste, Amblyomma parvum and Amblyomma cajennense ticks, uncovered by 454-based RNA-seq.</title>
        <authorList>
            <person name="Garcia G.R."/>
            <person name="Gardinassi L.G."/>
            <person name="Ribeiro J.M."/>
            <person name="Anatriello E."/>
            <person name="Ferreira B.R."/>
            <person name="Moreira H.N."/>
            <person name="Mafra C."/>
            <person name="Olegario M.M."/>
            <person name="Szabo P.J."/>
            <person name="Miranda-Santos I.K."/>
            <person name="Maruyama S.R."/>
        </authorList>
    </citation>
    <scope>NUCLEOTIDE SEQUENCE</scope>
    <source>
        <strain evidence="8">Uberlandia</strain>
        <tissue evidence="8">Salivary glands</tissue>
    </source>
</reference>
<dbReference type="AlphaFoldDB" id="A0A023FSZ7"/>
<evidence type="ECO:0000256" key="5">
    <source>
        <dbReference type="ARBA" id="ARBA00023180"/>
    </source>
</evidence>
<comment type="function">
    <text evidence="6">Salivary chemokine-binding protein which binds to host chemokines.</text>
</comment>
<keyword evidence="4 6" id="KW-1015">Disulfide bond</keyword>
<feature type="chain" id="PRO_5001521292" description="Evasin" evidence="7">
    <location>
        <begin position="18"/>
        <end position="137"/>
    </location>
</feature>
<accession>A0A023FSZ7</accession>
<comment type="subcellular location">
    <subcellularLocation>
        <location evidence="1 6">Secreted</location>
    </subcellularLocation>
</comment>
<dbReference type="GO" id="GO:0019957">
    <property type="term" value="F:C-C chemokine binding"/>
    <property type="evidence" value="ECO:0007669"/>
    <property type="project" value="InterPro"/>
</dbReference>
<name>A0A023FSZ7_AMBCJ</name>
<keyword evidence="2 6" id="KW-0964">Secreted</keyword>
<dbReference type="EMBL" id="GBBK01000013">
    <property type="protein sequence ID" value="JAC24469.1"/>
    <property type="molecule type" value="mRNA"/>
</dbReference>
<evidence type="ECO:0000256" key="3">
    <source>
        <dbReference type="ARBA" id="ARBA00022729"/>
    </source>
</evidence>
<proteinExistence type="evidence at transcript level"/>
<evidence type="ECO:0000256" key="1">
    <source>
        <dbReference type="ARBA" id="ARBA00004613"/>
    </source>
</evidence>
<evidence type="ECO:0000256" key="2">
    <source>
        <dbReference type="ARBA" id="ARBA00022525"/>
    </source>
</evidence>